<evidence type="ECO:0000313" key="1">
    <source>
        <dbReference type="EMBL" id="TNY23119.1"/>
    </source>
</evidence>
<dbReference type="SUPFAM" id="SSF52047">
    <property type="entry name" value="RNI-like"/>
    <property type="match status" value="1"/>
</dbReference>
<dbReference type="OrthoDB" id="2527139at2759"/>
<dbReference type="AlphaFoldDB" id="A0A5C5G3U1"/>
<keyword evidence="2" id="KW-1185">Reference proteome</keyword>
<reference evidence="1 2" key="1">
    <citation type="submission" date="2019-03" db="EMBL/GenBank/DDBJ databases">
        <title>Rhodosporidium diobovatum UCD-FST 08-225 genome sequencing, assembly, and annotation.</title>
        <authorList>
            <person name="Fakankun I.U."/>
            <person name="Fristensky B."/>
            <person name="Levin D.B."/>
        </authorList>
    </citation>
    <scope>NUCLEOTIDE SEQUENCE [LARGE SCALE GENOMIC DNA]</scope>
    <source>
        <strain evidence="1 2">UCD-FST 08-225</strain>
    </source>
</reference>
<dbReference type="Proteomes" id="UP000311382">
    <property type="component" value="Unassembled WGS sequence"/>
</dbReference>
<protein>
    <submittedName>
        <fullName evidence="1">Proteophosphoglycan 5</fullName>
    </submittedName>
</protein>
<sequence>MMPRTTIKDLPFELLELILDHATSGPEYTLESASSWSSRSHFVRNCALVSRQWRSPAQATLWASLRVHSPATAKRLLASPVIGLYGTRQLDLAGVHAGHEGLSGTTAARVLLKVKGVKWLRLADFGRLSVRVLQNDNLAGLRTLLLATSFPDKPATIAALRLPFRLRSLHLFNRTYSPHVISTLFSSSSTSLESLTLLTGSSSPSYPALVRSFPLVAPNLSHFALQHRPSPALVEHFALLVRLQYLECHFAVDLASVLDALPPSGSAAAPPLRTLSLELDYNLSDVSAVVVSRLVDPLRGPLRGLERLRIPRAPTRREFREFGAGALLDVCDERGVVLEVGETVAWRTRMFVD</sequence>
<name>A0A5C5G3U1_9BASI</name>
<accession>A0A5C5G3U1</accession>
<gene>
    <name evidence="1" type="ORF">DMC30DRAFT_67645</name>
</gene>
<evidence type="ECO:0000313" key="2">
    <source>
        <dbReference type="Proteomes" id="UP000311382"/>
    </source>
</evidence>
<dbReference type="EMBL" id="SOZI01000015">
    <property type="protein sequence ID" value="TNY23119.1"/>
    <property type="molecule type" value="Genomic_DNA"/>
</dbReference>
<comment type="caution">
    <text evidence="1">The sequence shown here is derived from an EMBL/GenBank/DDBJ whole genome shotgun (WGS) entry which is preliminary data.</text>
</comment>
<proteinExistence type="predicted"/>
<organism evidence="1 2">
    <name type="scientific">Rhodotorula diobovata</name>
    <dbReference type="NCBI Taxonomy" id="5288"/>
    <lineage>
        <taxon>Eukaryota</taxon>
        <taxon>Fungi</taxon>
        <taxon>Dikarya</taxon>
        <taxon>Basidiomycota</taxon>
        <taxon>Pucciniomycotina</taxon>
        <taxon>Microbotryomycetes</taxon>
        <taxon>Sporidiobolales</taxon>
        <taxon>Sporidiobolaceae</taxon>
        <taxon>Rhodotorula</taxon>
    </lineage>
</organism>